<dbReference type="PANTHER" id="PTHR13374:SF3">
    <property type="entry name" value="DET1 HOMOLOG"/>
    <property type="match status" value="1"/>
</dbReference>
<dbReference type="EMBL" id="LGRX02026694">
    <property type="protein sequence ID" value="KAK3250471.1"/>
    <property type="molecule type" value="Genomic_DNA"/>
</dbReference>
<evidence type="ECO:0000313" key="2">
    <source>
        <dbReference type="EMBL" id="KAK3250471.1"/>
    </source>
</evidence>
<dbReference type="GO" id="GO:1990756">
    <property type="term" value="F:ubiquitin-like ligase-substrate adaptor activity"/>
    <property type="evidence" value="ECO:0007669"/>
    <property type="project" value="TreeGrafter"/>
</dbReference>
<dbReference type="GO" id="GO:0016567">
    <property type="term" value="P:protein ubiquitination"/>
    <property type="evidence" value="ECO:0007669"/>
    <property type="project" value="TreeGrafter"/>
</dbReference>
<evidence type="ECO:0000313" key="3">
    <source>
        <dbReference type="Proteomes" id="UP001190700"/>
    </source>
</evidence>
<dbReference type="GO" id="GO:0005634">
    <property type="term" value="C:nucleus"/>
    <property type="evidence" value="ECO:0007669"/>
    <property type="project" value="TreeGrafter"/>
</dbReference>
<dbReference type="GO" id="GO:0031625">
    <property type="term" value="F:ubiquitin protein ligase binding"/>
    <property type="evidence" value="ECO:0007669"/>
    <property type="project" value="TreeGrafter"/>
</dbReference>
<name>A0AAE0C8M0_9CHLO</name>
<evidence type="ECO:0000256" key="1">
    <source>
        <dbReference type="SAM" id="MobiDB-lite"/>
    </source>
</evidence>
<feature type="region of interest" description="Disordered" evidence="1">
    <location>
        <begin position="598"/>
        <end position="623"/>
    </location>
</feature>
<proteinExistence type="predicted"/>
<dbReference type="InterPro" id="IPR019138">
    <property type="entry name" value="De-etiolated_protein_1_Det1"/>
</dbReference>
<feature type="region of interest" description="Disordered" evidence="1">
    <location>
        <begin position="309"/>
        <end position="430"/>
    </location>
</feature>
<sequence length="736" mass="81873">MPGGSDNIVHHLFDRQVNAAPYGASVNRARKLYEHITPNAHVHHVECPDLYIKKFTEDGQYLVCFSRCQQDIIIFRFKGLSYCTKGEEAPGSALPDMAKSFGSYFTRLYSQRLSSGAELLCKDFCLLVRKGEFAIFASCTKELDPPRDEEGNLQDNSPLVPTNEQTVLHLVRLQDGEVCDRRRFCNHFIQLTYNSGVSLCNNVLTVLCVRKQLIYFIHISKEGLFEDLHTIGDFCTPDDGLRIQSYHMAEQKFLEAQAATRVKHRAGAAHGDHITTPLYSAMLKEAAAQGRLPKASRPQHPTASRILWGADVGGGVGRGEAHGREEVSSAEPLSAAVSVPASNPRRTRPGGGRAGIRPVRAARGDQWVRGGTEARTRRRNGAGPGWVRGGEPPAAAGANAANGAHGLAEPNGEPGAPAAAQESAPEASGAAANMVQAMEVDGEDECDLMATLDDHVPFIRGLKQHFLVFLYHRCKRRGMRLKDQGVNFFFANFNNYAQLMINRVQMLDPRHLLIRYGDTKSLLQRNRMNGQSPQNTVFFVIYDMIAAEILDVWCCNEDRLASHVDRFADYFVATPETPMWGRYSSTYSNNEHMRWQLRGHQGRSQEDTPSTSAATTAPSHGSVSSGAHLLLQQLLPAAPQGLSPSPFFDHSLFQYDEKLIVGSERPKPCVDFPIKFLSQTKHRKLRFKIDLGYKVGGNEARIKRIVSYVFHPFYPFALSVMMSFLHPQLVNVHMRT</sequence>
<dbReference type="PANTHER" id="PTHR13374">
    <property type="entry name" value="DET1 HOMOLOG DE-ETIOLATED-1 HOMOLOG"/>
    <property type="match status" value="1"/>
</dbReference>
<accession>A0AAE0C8M0</accession>
<keyword evidence="3" id="KW-1185">Reference proteome</keyword>
<feature type="compositionally biased region" description="Low complexity" evidence="1">
    <location>
        <begin position="608"/>
        <end position="623"/>
    </location>
</feature>
<organism evidence="2 3">
    <name type="scientific">Cymbomonas tetramitiformis</name>
    <dbReference type="NCBI Taxonomy" id="36881"/>
    <lineage>
        <taxon>Eukaryota</taxon>
        <taxon>Viridiplantae</taxon>
        <taxon>Chlorophyta</taxon>
        <taxon>Pyramimonadophyceae</taxon>
        <taxon>Pyramimonadales</taxon>
        <taxon>Pyramimonadaceae</taxon>
        <taxon>Cymbomonas</taxon>
    </lineage>
</organism>
<dbReference type="GO" id="GO:0031461">
    <property type="term" value="C:cullin-RING ubiquitin ligase complex"/>
    <property type="evidence" value="ECO:0007669"/>
    <property type="project" value="TreeGrafter"/>
</dbReference>
<dbReference type="GO" id="GO:0032436">
    <property type="term" value="P:positive regulation of proteasomal ubiquitin-dependent protein catabolic process"/>
    <property type="evidence" value="ECO:0007669"/>
    <property type="project" value="TreeGrafter"/>
</dbReference>
<dbReference type="Pfam" id="PF09737">
    <property type="entry name" value="Det1"/>
    <property type="match status" value="2"/>
</dbReference>
<reference evidence="2 3" key="1">
    <citation type="journal article" date="2015" name="Genome Biol. Evol.">
        <title>Comparative Genomics of a Bacterivorous Green Alga Reveals Evolutionary Causalities and Consequences of Phago-Mixotrophic Mode of Nutrition.</title>
        <authorList>
            <person name="Burns J.A."/>
            <person name="Paasch A."/>
            <person name="Narechania A."/>
            <person name="Kim E."/>
        </authorList>
    </citation>
    <scope>NUCLEOTIDE SEQUENCE [LARGE SCALE GENOMIC DNA]</scope>
    <source>
        <strain evidence="2 3">PLY_AMNH</strain>
    </source>
</reference>
<comment type="caution">
    <text evidence="2">The sequence shown here is derived from an EMBL/GenBank/DDBJ whole genome shotgun (WGS) entry which is preliminary data.</text>
</comment>
<gene>
    <name evidence="2" type="ORF">CYMTET_40153</name>
</gene>
<dbReference type="Proteomes" id="UP001190700">
    <property type="component" value="Unassembled WGS sequence"/>
</dbReference>
<feature type="compositionally biased region" description="Low complexity" evidence="1">
    <location>
        <begin position="389"/>
        <end position="430"/>
    </location>
</feature>
<dbReference type="AlphaFoldDB" id="A0AAE0C8M0"/>
<protein>
    <submittedName>
        <fullName evidence="2">Uncharacterized protein</fullName>
    </submittedName>
</protein>